<name>A0ABV7ZAI3_9DEIO</name>
<accession>A0ABV7ZAI3</accession>
<dbReference type="RefSeq" id="WP_322472920.1">
    <property type="nucleotide sequence ID" value="NZ_JBHRZG010000016.1"/>
</dbReference>
<gene>
    <name evidence="2" type="ORF">ACFOSB_14275</name>
</gene>
<dbReference type="Proteomes" id="UP001595803">
    <property type="component" value="Unassembled WGS sequence"/>
</dbReference>
<evidence type="ECO:0000259" key="1">
    <source>
        <dbReference type="Pfam" id="PF12867"/>
    </source>
</evidence>
<dbReference type="Gene3D" id="1.20.120.450">
    <property type="entry name" value="dinb family like domain"/>
    <property type="match status" value="1"/>
</dbReference>
<evidence type="ECO:0000313" key="3">
    <source>
        <dbReference type="Proteomes" id="UP001595803"/>
    </source>
</evidence>
<dbReference type="InterPro" id="IPR034660">
    <property type="entry name" value="DinB/YfiT-like"/>
</dbReference>
<proteinExistence type="predicted"/>
<sequence length="158" mass="17222">MTATSAQAFLADAFEMELGMFRSGLDAVPEGAFATPLLGHSPAWHALHIAEWLRFFALQDFSSTYAHLGWEDAPWMPELRGPPPVTGQTGKATVLAELDRVGAQIVAHTRALTDEQLGDLLRAPAAPTGQRERLTGLGMQLRHVAYHRGQLQMGKKHG</sequence>
<dbReference type="Pfam" id="PF12867">
    <property type="entry name" value="DinB_2"/>
    <property type="match status" value="1"/>
</dbReference>
<dbReference type="InterPro" id="IPR024775">
    <property type="entry name" value="DinB-like"/>
</dbReference>
<comment type="caution">
    <text evidence="2">The sequence shown here is derived from an EMBL/GenBank/DDBJ whole genome shotgun (WGS) entry which is preliminary data.</text>
</comment>
<protein>
    <submittedName>
        <fullName evidence="2">DinB family protein</fullName>
    </submittedName>
</protein>
<organism evidence="2 3">
    <name type="scientific">Deinococcus rufus</name>
    <dbReference type="NCBI Taxonomy" id="2136097"/>
    <lineage>
        <taxon>Bacteria</taxon>
        <taxon>Thermotogati</taxon>
        <taxon>Deinococcota</taxon>
        <taxon>Deinococci</taxon>
        <taxon>Deinococcales</taxon>
        <taxon>Deinococcaceae</taxon>
        <taxon>Deinococcus</taxon>
    </lineage>
</organism>
<keyword evidence="3" id="KW-1185">Reference proteome</keyword>
<dbReference type="SUPFAM" id="SSF109854">
    <property type="entry name" value="DinB/YfiT-like putative metalloenzymes"/>
    <property type="match status" value="1"/>
</dbReference>
<reference evidence="3" key="1">
    <citation type="journal article" date="2019" name="Int. J. Syst. Evol. Microbiol.">
        <title>The Global Catalogue of Microorganisms (GCM) 10K type strain sequencing project: providing services to taxonomists for standard genome sequencing and annotation.</title>
        <authorList>
            <consortium name="The Broad Institute Genomics Platform"/>
            <consortium name="The Broad Institute Genome Sequencing Center for Infectious Disease"/>
            <person name="Wu L."/>
            <person name="Ma J."/>
        </authorList>
    </citation>
    <scope>NUCLEOTIDE SEQUENCE [LARGE SCALE GENOMIC DNA]</scope>
    <source>
        <strain evidence="3">CCTCC AB 2017081</strain>
    </source>
</reference>
<evidence type="ECO:0000313" key="2">
    <source>
        <dbReference type="EMBL" id="MFC3834029.1"/>
    </source>
</evidence>
<dbReference type="EMBL" id="JBHRZG010000016">
    <property type="protein sequence ID" value="MFC3834029.1"/>
    <property type="molecule type" value="Genomic_DNA"/>
</dbReference>
<feature type="domain" description="DinB-like" evidence="1">
    <location>
        <begin position="26"/>
        <end position="151"/>
    </location>
</feature>